<dbReference type="InterPro" id="IPR050446">
    <property type="entry name" value="FAD-oxidoreductase/Apoptosis"/>
</dbReference>
<dbReference type="Gene3D" id="3.50.50.60">
    <property type="entry name" value="FAD/NAD(P)-binding domain"/>
    <property type="match status" value="2"/>
</dbReference>
<dbReference type="Gene3D" id="3.30.390.30">
    <property type="match status" value="1"/>
</dbReference>
<dbReference type="PANTHER" id="PTHR43557:SF2">
    <property type="entry name" value="RIESKE DOMAIN-CONTAINING PROTEIN-RELATED"/>
    <property type="match status" value="1"/>
</dbReference>
<dbReference type="Proteomes" id="UP001165423">
    <property type="component" value="Unassembled WGS sequence"/>
</dbReference>
<dbReference type="InterPro" id="IPR023753">
    <property type="entry name" value="FAD/NAD-binding_dom"/>
</dbReference>
<evidence type="ECO:0000256" key="1">
    <source>
        <dbReference type="ARBA" id="ARBA00001974"/>
    </source>
</evidence>
<keyword evidence="5" id="KW-0274">FAD</keyword>
<keyword evidence="8" id="KW-0411">Iron-sulfur</keyword>
<gene>
    <name evidence="10" type="ORF">MQC88_00525</name>
</gene>
<dbReference type="Pfam" id="PF14759">
    <property type="entry name" value="Reductase_C"/>
    <property type="match status" value="1"/>
</dbReference>
<dbReference type="InterPro" id="IPR028202">
    <property type="entry name" value="Reductase_C"/>
</dbReference>
<dbReference type="Pfam" id="PF00355">
    <property type="entry name" value="Rieske"/>
    <property type="match status" value="1"/>
</dbReference>
<dbReference type="PANTHER" id="PTHR43557">
    <property type="entry name" value="APOPTOSIS-INDUCING FACTOR 1"/>
    <property type="match status" value="1"/>
</dbReference>
<dbReference type="Gene3D" id="2.102.10.10">
    <property type="entry name" value="Rieske [2Fe-2S] iron-sulphur domain"/>
    <property type="match status" value="1"/>
</dbReference>
<keyword evidence="2" id="KW-0285">Flavoprotein</keyword>
<dbReference type="RefSeq" id="WP_243318198.1">
    <property type="nucleotide sequence ID" value="NZ_JALGCL010000001.1"/>
</dbReference>
<dbReference type="InterPro" id="IPR017941">
    <property type="entry name" value="Rieske_2Fe-2S"/>
</dbReference>
<reference evidence="10 11" key="1">
    <citation type="submission" date="2022-03" db="EMBL/GenBank/DDBJ databases">
        <title>Luteimonas soily sp. nov., a novel bacterium isolated from the soil.</title>
        <authorList>
            <person name="Zhang X."/>
        </authorList>
    </citation>
    <scope>NUCLEOTIDE SEQUENCE [LARGE SCALE GENOMIC DNA]</scope>
    <source>
        <strain evidence="10 11">50</strain>
    </source>
</reference>
<keyword evidence="7" id="KW-0408">Iron</keyword>
<dbReference type="PROSITE" id="PS51296">
    <property type="entry name" value="RIESKE"/>
    <property type="match status" value="1"/>
</dbReference>
<evidence type="ECO:0000259" key="9">
    <source>
        <dbReference type="PROSITE" id="PS51296"/>
    </source>
</evidence>
<dbReference type="InterPro" id="IPR036188">
    <property type="entry name" value="FAD/NAD-bd_sf"/>
</dbReference>
<dbReference type="PRINTS" id="PR00411">
    <property type="entry name" value="PNDRDTASEI"/>
</dbReference>
<evidence type="ECO:0000256" key="5">
    <source>
        <dbReference type="ARBA" id="ARBA00022827"/>
    </source>
</evidence>
<keyword evidence="6" id="KW-0560">Oxidoreductase</keyword>
<comment type="cofactor">
    <cofactor evidence="1">
        <name>FAD</name>
        <dbReference type="ChEBI" id="CHEBI:57692"/>
    </cofactor>
</comment>
<keyword evidence="4" id="KW-0479">Metal-binding</keyword>
<dbReference type="SUPFAM" id="SSF51905">
    <property type="entry name" value="FAD/NAD(P)-binding domain"/>
    <property type="match status" value="2"/>
</dbReference>
<proteinExistence type="predicted"/>
<comment type="caution">
    <text evidence="10">The sequence shown here is derived from an EMBL/GenBank/DDBJ whole genome shotgun (WGS) entry which is preliminary data.</text>
</comment>
<dbReference type="SUPFAM" id="SSF55424">
    <property type="entry name" value="FAD/NAD-linked reductases, dimerisation (C-terminal) domain"/>
    <property type="match status" value="1"/>
</dbReference>
<keyword evidence="11" id="KW-1185">Reference proteome</keyword>
<evidence type="ECO:0000313" key="11">
    <source>
        <dbReference type="Proteomes" id="UP001165423"/>
    </source>
</evidence>
<dbReference type="EMBL" id="JALGCL010000001">
    <property type="protein sequence ID" value="MCJ0824455.1"/>
    <property type="molecule type" value="Genomic_DNA"/>
</dbReference>
<dbReference type="InterPro" id="IPR036922">
    <property type="entry name" value="Rieske_2Fe-2S_sf"/>
</dbReference>
<dbReference type="SUPFAM" id="SSF50022">
    <property type="entry name" value="ISP domain"/>
    <property type="match status" value="1"/>
</dbReference>
<evidence type="ECO:0000313" key="10">
    <source>
        <dbReference type="EMBL" id="MCJ0824455.1"/>
    </source>
</evidence>
<dbReference type="InterPro" id="IPR016156">
    <property type="entry name" value="FAD/NAD-linked_Rdtase_dimer_sf"/>
</dbReference>
<evidence type="ECO:0000256" key="8">
    <source>
        <dbReference type="ARBA" id="ARBA00023014"/>
    </source>
</evidence>
<dbReference type="Pfam" id="PF07992">
    <property type="entry name" value="Pyr_redox_2"/>
    <property type="match status" value="1"/>
</dbReference>
<name>A0ABT0A0H1_9GAMM</name>
<evidence type="ECO:0000256" key="3">
    <source>
        <dbReference type="ARBA" id="ARBA00022714"/>
    </source>
</evidence>
<protein>
    <submittedName>
        <fullName evidence="10">FAD-dependent oxidoreductase</fullName>
    </submittedName>
</protein>
<evidence type="ECO:0000256" key="7">
    <source>
        <dbReference type="ARBA" id="ARBA00023004"/>
    </source>
</evidence>
<keyword evidence="3" id="KW-0001">2Fe-2S</keyword>
<accession>A0ABT0A0H1</accession>
<sequence>MAHSDTPPPGPDFSQGVPLSSIPAEGVLAGHVDGEPVLLARLDDGIHAVGGSCTHYGAPLSEGLVVDGEVRCPWHHACFSLRTGVALRAPAFAPLATWRTDIVGDRVFVRGQDDAPRPAPKVPEDAPRRIVIVGGGAAGYAAAIRLRELGHDGSITLLSADAAAPVDRPNLSKDYLAGTAQEDWVPLQGDDFYAKHGIDLHLGCDVAAIDTGAHEVVAAGGERFGYDALLLATGAEPRTLPTPGFDRPNVFSLRTLADARAIIAAAEGAGSVAFIGAGFIGLEAAAALRTRGLAVHVVAPEAIPMERVLGPELGAFLTELHRAHGVAFHLGAKATGFDGKALTLEDGTRVPADLLVVGAGVTPRTALAAAAGMEVDNGILVDAQLQASLPGHYAAGDVARYPQRDGERARVEHWVHAQRQGQLAAANMLGAADAFLDVPFFWTHQYDLELRFTGNAQGWDDVRIDGDLAARDFTARYLRGGRLVAAASVGRDLENLRIEAQLRG</sequence>
<evidence type="ECO:0000256" key="4">
    <source>
        <dbReference type="ARBA" id="ARBA00022723"/>
    </source>
</evidence>
<evidence type="ECO:0000256" key="2">
    <source>
        <dbReference type="ARBA" id="ARBA00022630"/>
    </source>
</evidence>
<feature type="domain" description="Rieske" evidence="9">
    <location>
        <begin position="14"/>
        <end position="109"/>
    </location>
</feature>
<organism evidence="10 11">
    <name type="scientific">Cognatiluteimonas sedimenti</name>
    <dbReference type="NCBI Taxonomy" id="2927791"/>
    <lineage>
        <taxon>Bacteria</taxon>
        <taxon>Pseudomonadati</taxon>
        <taxon>Pseudomonadota</taxon>
        <taxon>Gammaproteobacteria</taxon>
        <taxon>Lysobacterales</taxon>
        <taxon>Lysobacteraceae</taxon>
        <taxon>Cognatiluteimonas</taxon>
    </lineage>
</organism>
<evidence type="ECO:0000256" key="6">
    <source>
        <dbReference type="ARBA" id="ARBA00023002"/>
    </source>
</evidence>
<dbReference type="PRINTS" id="PR00368">
    <property type="entry name" value="FADPNR"/>
</dbReference>